<reference evidence="1 2" key="1">
    <citation type="journal article" date="2023" name="Arcadia Sci">
        <title>De novo assembly of a long-read Amblyomma americanum tick genome.</title>
        <authorList>
            <person name="Chou S."/>
            <person name="Poskanzer K.E."/>
            <person name="Rollins M."/>
            <person name="Thuy-Boun P.S."/>
        </authorList>
    </citation>
    <scope>NUCLEOTIDE SEQUENCE [LARGE SCALE GENOMIC DNA]</scope>
    <source>
        <strain evidence="1">F_SG_1</strain>
        <tissue evidence="1">Salivary glands</tissue>
    </source>
</reference>
<accession>A0AAQ4E8Y7</accession>
<gene>
    <name evidence="1" type="ORF">V5799_025546</name>
</gene>
<proteinExistence type="predicted"/>
<name>A0AAQ4E8Y7_AMBAM</name>
<sequence>MEFVARDDSVSGPPPGYHLLLPTLPSHEGMHLRGRRPEGYQRHWCLGDEPPLDREFVHPGGEGRCICGRGPSMKGGYCAIIDPCQKEIKVKIHCVLFHISSETLRKALSEFEEVMEIRHEEWNVPGFGSAESTTRVAGTVLKERVTVEELPYFFKFYGGSVLVVVP</sequence>
<dbReference type="AlphaFoldDB" id="A0AAQ4E8Y7"/>
<dbReference type="EMBL" id="JARKHS020020023">
    <property type="protein sequence ID" value="KAK8771209.1"/>
    <property type="molecule type" value="Genomic_DNA"/>
</dbReference>
<organism evidence="1 2">
    <name type="scientific">Amblyomma americanum</name>
    <name type="common">Lone star tick</name>
    <dbReference type="NCBI Taxonomy" id="6943"/>
    <lineage>
        <taxon>Eukaryota</taxon>
        <taxon>Metazoa</taxon>
        <taxon>Ecdysozoa</taxon>
        <taxon>Arthropoda</taxon>
        <taxon>Chelicerata</taxon>
        <taxon>Arachnida</taxon>
        <taxon>Acari</taxon>
        <taxon>Parasitiformes</taxon>
        <taxon>Ixodida</taxon>
        <taxon>Ixodoidea</taxon>
        <taxon>Ixodidae</taxon>
        <taxon>Amblyomminae</taxon>
        <taxon>Amblyomma</taxon>
    </lineage>
</organism>
<evidence type="ECO:0000313" key="2">
    <source>
        <dbReference type="Proteomes" id="UP001321473"/>
    </source>
</evidence>
<dbReference type="Proteomes" id="UP001321473">
    <property type="component" value="Unassembled WGS sequence"/>
</dbReference>
<comment type="caution">
    <text evidence="1">The sequence shown here is derived from an EMBL/GenBank/DDBJ whole genome shotgun (WGS) entry which is preliminary data.</text>
</comment>
<evidence type="ECO:0000313" key="1">
    <source>
        <dbReference type="EMBL" id="KAK8771209.1"/>
    </source>
</evidence>
<keyword evidence="2" id="KW-1185">Reference proteome</keyword>
<protein>
    <submittedName>
        <fullName evidence="1">Uncharacterized protein</fullName>
    </submittedName>
</protein>